<dbReference type="InterPro" id="IPR052158">
    <property type="entry name" value="INH-QAR"/>
</dbReference>
<dbReference type="SUPFAM" id="SSF52317">
    <property type="entry name" value="Class I glutamine amidotransferase-like"/>
    <property type="match status" value="1"/>
</dbReference>
<feature type="domain" description="HTH araC/xylS-type" evidence="4">
    <location>
        <begin position="232"/>
        <end position="330"/>
    </location>
</feature>
<dbReference type="PROSITE" id="PS00041">
    <property type="entry name" value="HTH_ARAC_FAMILY_1"/>
    <property type="match status" value="1"/>
</dbReference>
<evidence type="ECO:0000313" key="6">
    <source>
        <dbReference type="Proteomes" id="UP001297581"/>
    </source>
</evidence>
<dbReference type="AlphaFoldDB" id="A0AAJ1BFY4"/>
<dbReference type="InterPro" id="IPR002818">
    <property type="entry name" value="DJ-1/PfpI"/>
</dbReference>
<comment type="caution">
    <text evidence="5">The sequence shown here is derived from an EMBL/GenBank/DDBJ whole genome shotgun (WGS) entry which is preliminary data.</text>
</comment>
<name>A0AAJ1BFY4_9GAMM</name>
<dbReference type="PANTHER" id="PTHR43130">
    <property type="entry name" value="ARAC-FAMILY TRANSCRIPTIONAL REGULATOR"/>
    <property type="match status" value="1"/>
</dbReference>
<evidence type="ECO:0000313" key="5">
    <source>
        <dbReference type="EMBL" id="MCH4293174.1"/>
    </source>
</evidence>
<keyword evidence="1" id="KW-0805">Transcription regulation</keyword>
<dbReference type="Gene3D" id="1.10.10.60">
    <property type="entry name" value="Homeodomain-like"/>
    <property type="match status" value="1"/>
</dbReference>
<evidence type="ECO:0000256" key="2">
    <source>
        <dbReference type="ARBA" id="ARBA00023125"/>
    </source>
</evidence>
<dbReference type="InterPro" id="IPR009057">
    <property type="entry name" value="Homeodomain-like_sf"/>
</dbReference>
<dbReference type="Gene3D" id="3.40.50.880">
    <property type="match status" value="1"/>
</dbReference>
<reference evidence="5 6" key="1">
    <citation type="submission" date="2022-02" db="EMBL/GenBank/DDBJ databases">
        <title>The genome sequence of Shewanella sp. 3B26.</title>
        <authorList>
            <person name="Du J."/>
        </authorList>
    </citation>
    <scope>NUCLEOTIDE SEQUENCE [LARGE SCALE GENOMIC DNA]</scope>
    <source>
        <strain evidence="5 6">3B26</strain>
    </source>
</reference>
<dbReference type="InterPro" id="IPR018060">
    <property type="entry name" value="HTH_AraC"/>
</dbReference>
<dbReference type="Pfam" id="PF01965">
    <property type="entry name" value="DJ-1_PfpI"/>
    <property type="match status" value="1"/>
</dbReference>
<evidence type="ECO:0000259" key="4">
    <source>
        <dbReference type="PROSITE" id="PS01124"/>
    </source>
</evidence>
<dbReference type="EMBL" id="JAKUDL010000001">
    <property type="protein sequence ID" value="MCH4293174.1"/>
    <property type="molecule type" value="Genomic_DNA"/>
</dbReference>
<keyword evidence="6" id="KW-1185">Reference proteome</keyword>
<dbReference type="InterPro" id="IPR029062">
    <property type="entry name" value="Class_I_gatase-like"/>
</dbReference>
<dbReference type="SMART" id="SM00342">
    <property type="entry name" value="HTH_ARAC"/>
    <property type="match status" value="1"/>
</dbReference>
<evidence type="ECO:0000256" key="3">
    <source>
        <dbReference type="ARBA" id="ARBA00023163"/>
    </source>
</evidence>
<dbReference type="PROSITE" id="PS01124">
    <property type="entry name" value="HTH_ARAC_FAMILY_2"/>
    <property type="match status" value="1"/>
</dbReference>
<dbReference type="InterPro" id="IPR018062">
    <property type="entry name" value="HTH_AraC-typ_CS"/>
</dbReference>
<dbReference type="GO" id="GO:0043565">
    <property type="term" value="F:sequence-specific DNA binding"/>
    <property type="evidence" value="ECO:0007669"/>
    <property type="project" value="InterPro"/>
</dbReference>
<sequence>MRSGVVKVDSAAAGHQLMILVPPQVSLFELGCAAELFALPRPELHHWYQTSLMRWHEAGSRGANAPIEPLPATGGLGLSVQSGNRFDGVDTLVVPSWPVDVAPPPSLLMAIQRFFEGGGRLISFCSGAFLLAEAGVLDGKVASTHWRYGAAFRERFANVTVQDEVLYTFDGRIGCSAGSAAALDLGLALVRHDFGREVANQVARRLVLSPHRSGGQAQFVQTPMPSRPDAFAATLDWALSRLDNAISVEELAAKSHMSRRSFDRRFRLATGTSPKLWLLQHRLDRAKRLLEETNLGLDAVAAQAGLGQALNLRLHFQKQLGITPSQYRRQFSRCV</sequence>
<gene>
    <name evidence="5" type="ORF">MJ923_02500</name>
</gene>
<dbReference type="SUPFAM" id="SSF46689">
    <property type="entry name" value="Homeodomain-like"/>
    <property type="match status" value="2"/>
</dbReference>
<dbReference type="RefSeq" id="WP_240589776.1">
    <property type="nucleotide sequence ID" value="NZ_JAKUDL010000001.1"/>
</dbReference>
<dbReference type="PANTHER" id="PTHR43130:SF3">
    <property type="entry name" value="HTH-TYPE TRANSCRIPTIONAL REGULATOR RV1931C"/>
    <property type="match status" value="1"/>
</dbReference>
<dbReference type="Pfam" id="PF12833">
    <property type="entry name" value="HTH_18"/>
    <property type="match status" value="1"/>
</dbReference>
<protein>
    <submittedName>
        <fullName evidence="5">Helix-turn-helix domain-containing protein</fullName>
    </submittedName>
</protein>
<organism evidence="5 6">
    <name type="scientific">Shewanella zhuhaiensis</name>
    <dbReference type="NCBI Taxonomy" id="2919576"/>
    <lineage>
        <taxon>Bacteria</taxon>
        <taxon>Pseudomonadati</taxon>
        <taxon>Pseudomonadota</taxon>
        <taxon>Gammaproteobacteria</taxon>
        <taxon>Alteromonadales</taxon>
        <taxon>Shewanellaceae</taxon>
        <taxon>Shewanella</taxon>
    </lineage>
</organism>
<keyword evidence="3" id="KW-0804">Transcription</keyword>
<proteinExistence type="predicted"/>
<keyword evidence="2" id="KW-0238">DNA-binding</keyword>
<dbReference type="Proteomes" id="UP001297581">
    <property type="component" value="Unassembled WGS sequence"/>
</dbReference>
<evidence type="ECO:0000256" key="1">
    <source>
        <dbReference type="ARBA" id="ARBA00023015"/>
    </source>
</evidence>
<dbReference type="GO" id="GO:0003700">
    <property type="term" value="F:DNA-binding transcription factor activity"/>
    <property type="evidence" value="ECO:0007669"/>
    <property type="project" value="InterPro"/>
</dbReference>
<accession>A0AAJ1BFY4</accession>